<dbReference type="EMBL" id="BAABBY010000021">
    <property type="protein sequence ID" value="GAA4214619.1"/>
    <property type="molecule type" value="Genomic_DNA"/>
</dbReference>
<proteinExistence type="predicted"/>
<organism evidence="2 3">
    <name type="scientific">Pedobacter jeongneungensis</name>
    <dbReference type="NCBI Taxonomy" id="947309"/>
    <lineage>
        <taxon>Bacteria</taxon>
        <taxon>Pseudomonadati</taxon>
        <taxon>Bacteroidota</taxon>
        <taxon>Sphingobacteriia</taxon>
        <taxon>Sphingobacteriales</taxon>
        <taxon>Sphingobacteriaceae</taxon>
        <taxon>Pedobacter</taxon>
    </lineage>
</organism>
<dbReference type="RefSeq" id="WP_344854030.1">
    <property type="nucleotide sequence ID" value="NZ_BAABBY010000021.1"/>
</dbReference>
<evidence type="ECO:0000313" key="3">
    <source>
        <dbReference type="Proteomes" id="UP001501772"/>
    </source>
</evidence>
<gene>
    <name evidence="2" type="ORF">GCM10022289_48410</name>
</gene>
<comment type="caution">
    <text evidence="2">The sequence shown here is derived from an EMBL/GenBank/DDBJ whole genome shotgun (WGS) entry which is preliminary data.</text>
</comment>
<reference evidence="3" key="1">
    <citation type="journal article" date="2019" name="Int. J. Syst. Evol. Microbiol.">
        <title>The Global Catalogue of Microorganisms (GCM) 10K type strain sequencing project: providing services to taxonomists for standard genome sequencing and annotation.</title>
        <authorList>
            <consortium name="The Broad Institute Genomics Platform"/>
            <consortium name="The Broad Institute Genome Sequencing Center for Infectious Disease"/>
            <person name="Wu L."/>
            <person name="Ma J."/>
        </authorList>
    </citation>
    <scope>NUCLEOTIDE SEQUENCE [LARGE SCALE GENOMIC DNA]</scope>
    <source>
        <strain evidence="3">JCM 17626</strain>
    </source>
</reference>
<accession>A0ABP8BR84</accession>
<evidence type="ECO:0000313" key="2">
    <source>
        <dbReference type="EMBL" id="GAA4214619.1"/>
    </source>
</evidence>
<dbReference type="InterPro" id="IPR018739">
    <property type="entry name" value="DUF2281"/>
</dbReference>
<keyword evidence="3" id="KW-1185">Reference proteome</keyword>
<evidence type="ECO:0000259" key="1">
    <source>
        <dbReference type="Pfam" id="PF10047"/>
    </source>
</evidence>
<feature type="domain" description="DUF2281" evidence="1">
    <location>
        <begin position="5"/>
        <end position="61"/>
    </location>
</feature>
<dbReference type="Proteomes" id="UP001501772">
    <property type="component" value="Unassembled WGS sequence"/>
</dbReference>
<name>A0ABP8BR84_9SPHI</name>
<sequence length="63" mass="7336">MTDIQLYSQISSLPSDLEKQVSDFVSSLKKKSKAGKKLKERQFGYAKDFFKMSHDFDEPLEFI</sequence>
<protein>
    <recommendedName>
        <fullName evidence="1">DUF2281 domain-containing protein</fullName>
    </recommendedName>
</protein>
<dbReference type="Pfam" id="PF10047">
    <property type="entry name" value="DUF2281"/>
    <property type="match status" value="1"/>
</dbReference>